<dbReference type="EC" id="2.6.1.9" evidence="9"/>
<dbReference type="GO" id="GO:0004400">
    <property type="term" value="F:histidinol-phosphate transaminase activity"/>
    <property type="evidence" value="ECO:0007669"/>
    <property type="project" value="UniProtKB-UniRule"/>
</dbReference>
<keyword evidence="5 9" id="KW-0032">Aminotransferase</keyword>
<reference evidence="11 12" key="1">
    <citation type="submission" date="2018-11" db="EMBL/GenBank/DDBJ databases">
        <title>Gemmobacter sp. nov., YIM 102744-1 draft genome.</title>
        <authorList>
            <person name="Li G."/>
            <person name="Jiang Y."/>
        </authorList>
    </citation>
    <scope>NUCLEOTIDE SEQUENCE [LARGE SCALE GENOMIC DNA]</scope>
    <source>
        <strain evidence="11 12">YIM 102744-1</strain>
    </source>
</reference>
<dbReference type="AlphaFoldDB" id="A0A3P3DWY9"/>
<evidence type="ECO:0000313" key="12">
    <source>
        <dbReference type="Proteomes" id="UP000282125"/>
    </source>
</evidence>
<dbReference type="RefSeq" id="WP_124963528.1">
    <property type="nucleotide sequence ID" value="NZ_RRAZ01000003.1"/>
</dbReference>
<dbReference type="HAMAP" id="MF_01023">
    <property type="entry name" value="HisC_aminotrans_2"/>
    <property type="match status" value="1"/>
</dbReference>
<comment type="catalytic activity">
    <reaction evidence="8 9">
        <text>L-histidinol phosphate + 2-oxoglutarate = 3-(imidazol-4-yl)-2-oxopropyl phosphate + L-glutamate</text>
        <dbReference type="Rhea" id="RHEA:23744"/>
        <dbReference type="ChEBI" id="CHEBI:16810"/>
        <dbReference type="ChEBI" id="CHEBI:29985"/>
        <dbReference type="ChEBI" id="CHEBI:57766"/>
        <dbReference type="ChEBI" id="CHEBI:57980"/>
        <dbReference type="EC" id="2.6.1.9"/>
    </reaction>
</comment>
<dbReference type="GO" id="GO:0030170">
    <property type="term" value="F:pyridoxal phosphate binding"/>
    <property type="evidence" value="ECO:0007669"/>
    <property type="project" value="InterPro"/>
</dbReference>
<dbReference type="PANTHER" id="PTHR43643:SF3">
    <property type="entry name" value="HISTIDINOL-PHOSPHATE AMINOTRANSFERASE"/>
    <property type="match status" value="1"/>
</dbReference>
<dbReference type="Gene3D" id="3.90.1150.10">
    <property type="entry name" value="Aspartate Aminotransferase, domain 1"/>
    <property type="match status" value="1"/>
</dbReference>
<dbReference type="Proteomes" id="UP000282125">
    <property type="component" value="Unassembled WGS sequence"/>
</dbReference>
<keyword evidence="12" id="KW-1185">Reference proteome</keyword>
<feature type="domain" description="Aminotransferase class I/classII large" evidence="10">
    <location>
        <begin position="26"/>
        <end position="346"/>
    </location>
</feature>
<evidence type="ECO:0000313" key="11">
    <source>
        <dbReference type="EMBL" id="RRH78002.1"/>
    </source>
</evidence>
<keyword evidence="6 9" id="KW-0808">Transferase</keyword>
<keyword evidence="9" id="KW-0028">Amino-acid biosynthesis</keyword>
<dbReference type="GO" id="GO:0000105">
    <property type="term" value="P:L-histidine biosynthetic process"/>
    <property type="evidence" value="ECO:0007669"/>
    <property type="project" value="UniProtKB-UniRule"/>
</dbReference>
<dbReference type="SUPFAM" id="SSF53383">
    <property type="entry name" value="PLP-dependent transferases"/>
    <property type="match status" value="1"/>
</dbReference>
<comment type="caution">
    <text evidence="11">The sequence shown here is derived from an EMBL/GenBank/DDBJ whole genome shotgun (WGS) entry which is preliminary data.</text>
</comment>
<evidence type="ECO:0000256" key="7">
    <source>
        <dbReference type="ARBA" id="ARBA00022898"/>
    </source>
</evidence>
<evidence type="ECO:0000256" key="6">
    <source>
        <dbReference type="ARBA" id="ARBA00022679"/>
    </source>
</evidence>
<name>A0A3P3DWY9_9RHOB</name>
<evidence type="ECO:0000256" key="5">
    <source>
        <dbReference type="ARBA" id="ARBA00022576"/>
    </source>
</evidence>
<dbReference type="PANTHER" id="PTHR43643">
    <property type="entry name" value="HISTIDINOL-PHOSPHATE AMINOTRANSFERASE 2"/>
    <property type="match status" value="1"/>
</dbReference>
<keyword evidence="9" id="KW-0368">Histidine biosynthesis</keyword>
<dbReference type="PROSITE" id="PS00599">
    <property type="entry name" value="AA_TRANSFER_CLASS_2"/>
    <property type="match status" value="1"/>
</dbReference>
<dbReference type="InterPro" id="IPR050106">
    <property type="entry name" value="HistidinolP_aminotransfase"/>
</dbReference>
<evidence type="ECO:0000256" key="2">
    <source>
        <dbReference type="ARBA" id="ARBA00005011"/>
    </source>
</evidence>
<dbReference type="CDD" id="cd00609">
    <property type="entry name" value="AAT_like"/>
    <property type="match status" value="1"/>
</dbReference>
<dbReference type="InterPro" id="IPR001917">
    <property type="entry name" value="Aminotrans_II_pyridoxalP_BS"/>
</dbReference>
<evidence type="ECO:0000256" key="3">
    <source>
        <dbReference type="ARBA" id="ARBA00007970"/>
    </source>
</evidence>
<keyword evidence="7 9" id="KW-0663">Pyridoxal phosphate</keyword>
<dbReference type="NCBIfam" id="TIGR01141">
    <property type="entry name" value="hisC"/>
    <property type="match status" value="1"/>
</dbReference>
<accession>A0A3P3DWY9</accession>
<comment type="subunit">
    <text evidence="4 9">Homodimer.</text>
</comment>
<evidence type="ECO:0000256" key="8">
    <source>
        <dbReference type="ARBA" id="ARBA00047481"/>
    </source>
</evidence>
<protein>
    <recommendedName>
        <fullName evidence="9">Histidinol-phosphate aminotransferase</fullName>
        <ecNumber evidence="9">2.6.1.9</ecNumber>
    </recommendedName>
    <alternativeName>
        <fullName evidence="9">Imidazole acetol-phosphate transaminase</fullName>
    </alternativeName>
</protein>
<comment type="similarity">
    <text evidence="3 9">Belongs to the class-II pyridoxal-phosphate-dependent aminotransferase family. Histidinol-phosphate aminotransferase subfamily.</text>
</comment>
<comment type="cofactor">
    <cofactor evidence="1 9">
        <name>pyridoxal 5'-phosphate</name>
        <dbReference type="ChEBI" id="CHEBI:597326"/>
    </cofactor>
</comment>
<dbReference type="UniPathway" id="UPA00031">
    <property type="reaction ID" value="UER00012"/>
</dbReference>
<dbReference type="InterPro" id="IPR015424">
    <property type="entry name" value="PyrdxlP-dep_Trfase"/>
</dbReference>
<proteinExistence type="inferred from homology"/>
<dbReference type="EMBL" id="RRAZ01000003">
    <property type="protein sequence ID" value="RRH78002.1"/>
    <property type="molecule type" value="Genomic_DNA"/>
</dbReference>
<dbReference type="Gene3D" id="3.40.640.10">
    <property type="entry name" value="Type I PLP-dependent aspartate aminotransferase-like (Major domain)"/>
    <property type="match status" value="1"/>
</dbReference>
<dbReference type="InterPro" id="IPR015422">
    <property type="entry name" value="PyrdxlP-dep_Trfase_small"/>
</dbReference>
<evidence type="ECO:0000256" key="1">
    <source>
        <dbReference type="ARBA" id="ARBA00001933"/>
    </source>
</evidence>
<sequence length="356" mass="38329">MSRFWSPAVHGLEPYVPGEQPKGQSFIKLNTNENPYGPSPRALAAMAGAGGEALRLYPDPVAADLRRVIGEAFGLGADHVFAGNGSDEVLGHAFAAFFRDKGPVLFADVTYSFYPVWCDLHGIPYRRVATDADFNIEVADYAGPCGGVILANPNAPTGIALPLSEVERLLRQHPDVVVLVDEAYVDFGAESAASLIAKYDNLLVVQTLSKSRSLAGLRVGFALGQPHLIEGLVRIKDSFNSYPLGRVALAGATAAIEDRAWFEQTRARVMADRDAMAGGLQALGFKVLPSQTNFLFASHPGRDAADLLAELRQRGILVRHFRSEKIRDWLRISVGTAEECQALVTAMGGILAGKDK</sequence>
<evidence type="ECO:0000256" key="9">
    <source>
        <dbReference type="HAMAP-Rule" id="MF_01023"/>
    </source>
</evidence>
<dbReference type="InterPro" id="IPR004839">
    <property type="entry name" value="Aminotransferase_I/II_large"/>
</dbReference>
<comment type="pathway">
    <text evidence="2 9">Amino-acid biosynthesis; L-histidine biosynthesis; L-histidine from 5-phospho-alpha-D-ribose 1-diphosphate: step 7/9.</text>
</comment>
<gene>
    <name evidence="9" type="primary">hisC</name>
    <name evidence="11" type="ORF">EG244_02985</name>
</gene>
<feature type="modified residue" description="N6-(pyridoxal phosphate)lysine" evidence="9">
    <location>
        <position position="210"/>
    </location>
</feature>
<dbReference type="InterPro" id="IPR015421">
    <property type="entry name" value="PyrdxlP-dep_Trfase_major"/>
</dbReference>
<organism evidence="11 12">
    <name type="scientific">Falsigemmobacter faecalis</name>
    <dbReference type="NCBI Taxonomy" id="2488730"/>
    <lineage>
        <taxon>Bacteria</taxon>
        <taxon>Pseudomonadati</taxon>
        <taxon>Pseudomonadota</taxon>
        <taxon>Alphaproteobacteria</taxon>
        <taxon>Rhodobacterales</taxon>
        <taxon>Paracoccaceae</taxon>
        <taxon>Falsigemmobacter</taxon>
    </lineage>
</organism>
<dbReference type="Pfam" id="PF00155">
    <property type="entry name" value="Aminotran_1_2"/>
    <property type="match status" value="1"/>
</dbReference>
<dbReference type="OrthoDB" id="9809616at2"/>
<evidence type="ECO:0000256" key="4">
    <source>
        <dbReference type="ARBA" id="ARBA00011738"/>
    </source>
</evidence>
<evidence type="ECO:0000259" key="10">
    <source>
        <dbReference type="Pfam" id="PF00155"/>
    </source>
</evidence>
<dbReference type="InterPro" id="IPR005861">
    <property type="entry name" value="HisP_aminotrans"/>
</dbReference>